<evidence type="ECO:0000313" key="14">
    <source>
        <dbReference type="EMBL" id="WWD80547.1"/>
    </source>
</evidence>
<keyword evidence="2" id="KW-1003">Cell membrane</keyword>
<dbReference type="PROSITE" id="PS50885">
    <property type="entry name" value="HAMP"/>
    <property type="match status" value="1"/>
</dbReference>
<evidence type="ECO:0000256" key="12">
    <source>
        <dbReference type="SAM" id="Phobius"/>
    </source>
</evidence>
<evidence type="ECO:0000256" key="3">
    <source>
        <dbReference type="ARBA" id="ARBA00022553"/>
    </source>
</evidence>
<evidence type="ECO:0000256" key="7">
    <source>
        <dbReference type="ARBA" id="ARBA00022777"/>
    </source>
</evidence>
<dbReference type="PANTHER" id="PTHR34220:SF11">
    <property type="entry name" value="SENSOR PROTEIN KINASE HPTS"/>
    <property type="match status" value="1"/>
</dbReference>
<dbReference type="GO" id="GO:0005886">
    <property type="term" value="C:plasma membrane"/>
    <property type="evidence" value="ECO:0007669"/>
    <property type="project" value="UniProtKB-SubCell"/>
</dbReference>
<dbReference type="InterPro" id="IPR050640">
    <property type="entry name" value="Bact_2-comp_sensor_kinase"/>
</dbReference>
<dbReference type="KEGG" id="ahal:FTX54_002990"/>
<dbReference type="InterPro" id="IPR036890">
    <property type="entry name" value="HATPase_C_sf"/>
</dbReference>
<dbReference type="InterPro" id="IPR003594">
    <property type="entry name" value="HATPase_dom"/>
</dbReference>
<dbReference type="Pfam" id="PF06580">
    <property type="entry name" value="His_kinase"/>
    <property type="match status" value="1"/>
</dbReference>
<dbReference type="CDD" id="cd06225">
    <property type="entry name" value="HAMP"/>
    <property type="match status" value="1"/>
</dbReference>
<keyword evidence="10" id="KW-0902">Two-component regulatory system</keyword>
<sequence length="593" mass="66556">MKKRAVRRWNTLRTQILSIFAAVMVIVLLVVGALTFNLVTEIIKDNAQTQIEQTALQSLGRIDSQYETIEMITSQIATNPSVQSLLIQEETGGEAGFAARQSMNEVINGYQAYVTGLTSFELYFTDDRRLFPLSELPLFARVPPEWIDSAQEADGRMIWAGEDPLDDGSFLTINQINLIEEDFRAGGYLVTKVHENYFNLSSVSDTLDIQLDQAVILDQNSRQVAGTLSESVDESLVFSDRESVEIDGEEHVRVETTSDHTGWTLVIFTPVNSLLQGITGIGTAILAAGLVGLIIFVAASWIVSSYISKPIRQLTHAMRFGTLGALKKSQRISSTTEITELNDTYNKMVETTNHLIKAVYEEELLKTRAELKALQAQINPHFLFNTLEAVYWTLEEKDEDMADMIISLSNLFRYTISDVDDEDWVTLCEELQQVERYMHIMKLRFGDRLYWEISMDEQLSFYTLPKLLIQPVIENALIHGIGESTKQGKITVTIKEADLTGYIEICVRDNGRGMEKETLQKVRSSMHTQAAVESKGTGLAMRNIYQRLELAYPNNSHSGLYIDSRPGEGTNVTFIIPKRGADADAKTSRLNSG</sequence>
<dbReference type="RefSeq" id="WP_246125693.1">
    <property type="nucleotide sequence ID" value="NZ_CP144914.1"/>
</dbReference>
<keyword evidence="3" id="KW-0597">Phosphoprotein</keyword>
<gene>
    <name evidence="14" type="ORF">FTX54_002990</name>
</gene>
<dbReference type="Gene3D" id="3.30.565.10">
    <property type="entry name" value="Histidine kinase-like ATPase, C-terminal domain"/>
    <property type="match status" value="1"/>
</dbReference>
<keyword evidence="15" id="KW-1185">Reference proteome</keyword>
<dbReference type="Pfam" id="PF02518">
    <property type="entry name" value="HATPase_c"/>
    <property type="match status" value="1"/>
</dbReference>
<dbReference type="InterPro" id="IPR010559">
    <property type="entry name" value="Sig_transdc_His_kin_internal"/>
</dbReference>
<evidence type="ECO:0000256" key="11">
    <source>
        <dbReference type="ARBA" id="ARBA00023136"/>
    </source>
</evidence>
<organism evidence="14 15">
    <name type="scientific">Alkalicoccus halolimnae</name>
    <dbReference type="NCBI Taxonomy" id="1667239"/>
    <lineage>
        <taxon>Bacteria</taxon>
        <taxon>Bacillati</taxon>
        <taxon>Bacillota</taxon>
        <taxon>Bacilli</taxon>
        <taxon>Bacillales</taxon>
        <taxon>Bacillaceae</taxon>
        <taxon>Alkalicoccus</taxon>
    </lineage>
</organism>
<evidence type="ECO:0000256" key="1">
    <source>
        <dbReference type="ARBA" id="ARBA00004651"/>
    </source>
</evidence>
<accession>A0AAJ8N325</accession>
<keyword evidence="11 12" id="KW-0472">Membrane</keyword>
<comment type="subcellular location">
    <subcellularLocation>
        <location evidence="1">Cell membrane</location>
        <topology evidence="1">Multi-pass membrane protein</topology>
    </subcellularLocation>
</comment>
<evidence type="ECO:0000256" key="6">
    <source>
        <dbReference type="ARBA" id="ARBA00022741"/>
    </source>
</evidence>
<evidence type="ECO:0000256" key="10">
    <source>
        <dbReference type="ARBA" id="ARBA00023012"/>
    </source>
</evidence>
<keyword evidence="5 12" id="KW-0812">Transmembrane</keyword>
<proteinExistence type="predicted"/>
<dbReference type="InterPro" id="IPR003660">
    <property type="entry name" value="HAMP_dom"/>
</dbReference>
<reference evidence="14 15" key="1">
    <citation type="submission" date="2024-01" db="EMBL/GenBank/DDBJ databases">
        <title>Complete Genome Sequence of Alkalicoccus halolimnae BZ-SZ-XJ29T, a Moderately Halophilic Bacterium Isolated from a Salt Lake.</title>
        <authorList>
            <person name="Zhao B."/>
        </authorList>
    </citation>
    <scope>NUCLEOTIDE SEQUENCE [LARGE SCALE GENOMIC DNA]</scope>
    <source>
        <strain evidence="14 15">BZ-SZ-XJ29</strain>
    </source>
</reference>
<keyword evidence="8" id="KW-0067">ATP-binding</keyword>
<feature type="transmembrane region" description="Helical" evidence="12">
    <location>
        <begin position="12"/>
        <end position="36"/>
    </location>
</feature>
<dbReference type="SUPFAM" id="SSF55874">
    <property type="entry name" value="ATPase domain of HSP90 chaperone/DNA topoisomerase II/histidine kinase"/>
    <property type="match status" value="1"/>
</dbReference>
<keyword evidence="9 12" id="KW-1133">Transmembrane helix</keyword>
<dbReference type="EMBL" id="CP144914">
    <property type="protein sequence ID" value="WWD80547.1"/>
    <property type="molecule type" value="Genomic_DNA"/>
</dbReference>
<name>A0AAJ8N325_9BACI</name>
<dbReference type="GO" id="GO:0000155">
    <property type="term" value="F:phosphorelay sensor kinase activity"/>
    <property type="evidence" value="ECO:0007669"/>
    <property type="project" value="InterPro"/>
</dbReference>
<evidence type="ECO:0000313" key="15">
    <source>
        <dbReference type="Proteomes" id="UP000321816"/>
    </source>
</evidence>
<keyword evidence="6" id="KW-0547">Nucleotide-binding</keyword>
<evidence type="ECO:0000256" key="8">
    <source>
        <dbReference type="ARBA" id="ARBA00022840"/>
    </source>
</evidence>
<dbReference type="Gene3D" id="6.10.340.10">
    <property type="match status" value="1"/>
</dbReference>
<evidence type="ECO:0000256" key="5">
    <source>
        <dbReference type="ARBA" id="ARBA00022692"/>
    </source>
</evidence>
<evidence type="ECO:0000256" key="9">
    <source>
        <dbReference type="ARBA" id="ARBA00022989"/>
    </source>
</evidence>
<evidence type="ECO:0000259" key="13">
    <source>
        <dbReference type="PROSITE" id="PS50885"/>
    </source>
</evidence>
<protein>
    <submittedName>
        <fullName evidence="14">Histidine kinase</fullName>
    </submittedName>
</protein>
<evidence type="ECO:0000256" key="2">
    <source>
        <dbReference type="ARBA" id="ARBA00022475"/>
    </source>
</evidence>
<evidence type="ECO:0000256" key="4">
    <source>
        <dbReference type="ARBA" id="ARBA00022679"/>
    </source>
</evidence>
<dbReference type="SMART" id="SM00387">
    <property type="entry name" value="HATPase_c"/>
    <property type="match status" value="1"/>
</dbReference>
<dbReference type="AlphaFoldDB" id="A0AAJ8N325"/>
<dbReference type="PANTHER" id="PTHR34220">
    <property type="entry name" value="SENSOR HISTIDINE KINASE YPDA"/>
    <property type="match status" value="1"/>
</dbReference>
<keyword evidence="4" id="KW-0808">Transferase</keyword>
<dbReference type="Proteomes" id="UP000321816">
    <property type="component" value="Chromosome"/>
</dbReference>
<keyword evidence="7 14" id="KW-0418">Kinase</keyword>
<feature type="domain" description="HAMP" evidence="13">
    <location>
        <begin position="305"/>
        <end position="357"/>
    </location>
</feature>
<dbReference type="GO" id="GO:0005524">
    <property type="term" value="F:ATP binding"/>
    <property type="evidence" value="ECO:0007669"/>
    <property type="project" value="UniProtKB-KW"/>
</dbReference>
<feature type="transmembrane region" description="Helical" evidence="12">
    <location>
        <begin position="281"/>
        <end position="303"/>
    </location>
</feature>